<dbReference type="eggNOG" id="ENOG502RRY8">
    <property type="taxonomic scope" value="Eukaryota"/>
</dbReference>
<evidence type="ECO:0000256" key="1">
    <source>
        <dbReference type="SAM" id="MobiDB-lite"/>
    </source>
</evidence>
<feature type="region of interest" description="Disordered" evidence="1">
    <location>
        <begin position="122"/>
        <end position="150"/>
    </location>
</feature>
<organism evidence="2 3">
    <name type="scientific">Phytophthora nicotianae P1569</name>
    <dbReference type="NCBI Taxonomy" id="1317065"/>
    <lineage>
        <taxon>Eukaryota</taxon>
        <taxon>Sar</taxon>
        <taxon>Stramenopiles</taxon>
        <taxon>Oomycota</taxon>
        <taxon>Peronosporomycetes</taxon>
        <taxon>Peronosporales</taxon>
        <taxon>Peronosporaceae</taxon>
        <taxon>Phytophthora</taxon>
    </lineage>
</organism>
<dbReference type="Proteomes" id="UP000018721">
    <property type="component" value="Unassembled WGS sequence"/>
</dbReference>
<accession>V9FLZ8</accession>
<feature type="region of interest" description="Disordered" evidence="1">
    <location>
        <begin position="212"/>
        <end position="256"/>
    </location>
</feature>
<comment type="caution">
    <text evidence="2">The sequence shown here is derived from an EMBL/GenBank/DDBJ whole genome shotgun (WGS) entry which is preliminary data.</text>
</comment>
<evidence type="ECO:0008006" key="4">
    <source>
        <dbReference type="Google" id="ProtNLM"/>
    </source>
</evidence>
<name>V9FLZ8_PHYNI</name>
<proteinExistence type="predicted"/>
<dbReference type="PANTHER" id="PTHR45023:SF4">
    <property type="entry name" value="GLYCINE-RICH PROTEIN-RELATED"/>
    <property type="match status" value="1"/>
</dbReference>
<keyword evidence="3" id="KW-1185">Reference proteome</keyword>
<protein>
    <recommendedName>
        <fullName evidence="4">No apical meristem-associated C-terminal domain-containing protein</fullName>
    </recommendedName>
</protein>
<gene>
    <name evidence="2" type="ORF">F443_04927</name>
</gene>
<evidence type="ECO:0000313" key="3">
    <source>
        <dbReference type="Proteomes" id="UP000018721"/>
    </source>
</evidence>
<reference evidence="2 3" key="1">
    <citation type="submission" date="2013-11" db="EMBL/GenBank/DDBJ databases">
        <title>The Genome Sequence of Phytophthora parasitica P1569.</title>
        <authorList>
            <consortium name="The Broad Institute Genomics Platform"/>
            <person name="Russ C."/>
            <person name="Tyler B."/>
            <person name="Panabieres F."/>
            <person name="Shan W."/>
            <person name="Tripathy S."/>
            <person name="Grunwald N."/>
            <person name="Machado M."/>
            <person name="Johnson C.S."/>
            <person name="Arredondo F."/>
            <person name="Hong C."/>
            <person name="Coffey M."/>
            <person name="Young S.K."/>
            <person name="Zeng Q."/>
            <person name="Gargeya S."/>
            <person name="Fitzgerald M."/>
            <person name="Abouelleil A."/>
            <person name="Alvarado L."/>
            <person name="Chapman S.B."/>
            <person name="Gainer-Dewar J."/>
            <person name="Goldberg J."/>
            <person name="Griggs A."/>
            <person name="Gujja S."/>
            <person name="Hansen M."/>
            <person name="Howarth C."/>
            <person name="Imamovic A."/>
            <person name="Ireland A."/>
            <person name="Larimer J."/>
            <person name="McCowan C."/>
            <person name="Murphy C."/>
            <person name="Pearson M."/>
            <person name="Poon T.W."/>
            <person name="Priest M."/>
            <person name="Roberts A."/>
            <person name="Saif S."/>
            <person name="Shea T."/>
            <person name="Sykes S."/>
            <person name="Wortman J."/>
            <person name="Nusbaum C."/>
            <person name="Birren B."/>
        </authorList>
    </citation>
    <scope>NUCLEOTIDE SEQUENCE [LARGE SCALE GENOMIC DNA]</scope>
    <source>
        <strain evidence="2 3">P1569</strain>
    </source>
</reference>
<dbReference type="HOGENOM" id="CLU_079265_0_0_1"/>
<dbReference type="EMBL" id="ANIZ01000882">
    <property type="protein sequence ID" value="ETI51818.1"/>
    <property type="molecule type" value="Genomic_DNA"/>
</dbReference>
<dbReference type="PANTHER" id="PTHR45023">
    <property type="match status" value="1"/>
</dbReference>
<sequence>MGKGLAWSESETIQLCLSWLEVSEDAVRGAGQKKSTFSSRLYPLAGKQQTTRQGSTNGVTSGERSGWNDAMYLDAALRVYQDRHKQPLEFLATWKELKCKPKWTNKIISASSIGVKRGTSDVASVERPEGRKAAKAANAKSKGNQGSTAVHSIGGEAHLRFVVATEKKVAVMEQNFYLSIFLQNPASYESQEYFTMQRRTILANMRKTLADSQERGQLQQSEELETPERAFNTPHVAGLNNDEGEESQVADNQTLV</sequence>
<evidence type="ECO:0000313" key="2">
    <source>
        <dbReference type="EMBL" id="ETI51818.1"/>
    </source>
</evidence>
<dbReference type="AlphaFoldDB" id="V9FLZ8"/>